<organism evidence="1 2">
    <name type="scientific">Mythimna separata</name>
    <name type="common">Oriental armyworm</name>
    <name type="synonym">Pseudaletia separata</name>
    <dbReference type="NCBI Taxonomy" id="271217"/>
    <lineage>
        <taxon>Eukaryota</taxon>
        <taxon>Metazoa</taxon>
        <taxon>Ecdysozoa</taxon>
        <taxon>Arthropoda</taxon>
        <taxon>Hexapoda</taxon>
        <taxon>Insecta</taxon>
        <taxon>Pterygota</taxon>
        <taxon>Neoptera</taxon>
        <taxon>Endopterygota</taxon>
        <taxon>Lepidoptera</taxon>
        <taxon>Glossata</taxon>
        <taxon>Ditrysia</taxon>
        <taxon>Noctuoidea</taxon>
        <taxon>Noctuidae</taxon>
        <taxon>Noctuinae</taxon>
        <taxon>Hadenini</taxon>
        <taxon>Mythimna</taxon>
    </lineage>
</organism>
<dbReference type="AlphaFoldDB" id="A0AAD7YKR2"/>
<proteinExistence type="predicted"/>
<name>A0AAD7YKR2_MYTSE</name>
<evidence type="ECO:0000313" key="2">
    <source>
        <dbReference type="Proteomes" id="UP001231518"/>
    </source>
</evidence>
<evidence type="ECO:0000313" key="1">
    <source>
        <dbReference type="EMBL" id="KAJ8720157.1"/>
    </source>
</evidence>
<dbReference type="EMBL" id="JARGEI010000014">
    <property type="protein sequence ID" value="KAJ8720157.1"/>
    <property type="molecule type" value="Genomic_DNA"/>
</dbReference>
<protein>
    <submittedName>
        <fullName evidence="1">Uncharacterized protein</fullName>
    </submittedName>
</protein>
<gene>
    <name evidence="1" type="ORF">PYW07_012200</name>
</gene>
<accession>A0AAD7YKR2</accession>
<comment type="caution">
    <text evidence="1">The sequence shown here is derived from an EMBL/GenBank/DDBJ whole genome shotgun (WGS) entry which is preliminary data.</text>
</comment>
<dbReference type="Proteomes" id="UP001231518">
    <property type="component" value="Chromosome 3"/>
</dbReference>
<sequence length="382" mass="45433">MLYPLDEKHTMQANYPKKLPVTHWDQVHLQYPVRKYPGAGVSSETIGRKWKDLPEVLKEPRTPVEELKNYFRDYNVTKQLTRSQTAEHYGFKLPETKRFNKHTSCMENEYVYPQPRRIEDRVPQLTAHGTTEMRSRFTPPVIPPRLITDKDQYKLPTRLPQDPIPVEPSWRTELEPIDTTHEGFEKYLDPYLTTSRLHHRPYTAEQLQRPSCNKDVVTYYTFKDITYTRTPKPETEWRLPVPRPKSVYDREKFKEGSREIRTHNKMKWVPGTFRTEARDNYIPPTLQPVSQIHNYEEEARSYYEKSIADLSTNIREEYNAFQKQYSTENSLTAKCKLGTYSPESETNILDHLVTNVRTSKPMRWNLIHKIKKETDTSNMYQE</sequence>
<reference evidence="1" key="1">
    <citation type="submission" date="2023-03" db="EMBL/GenBank/DDBJ databases">
        <title>Chromosome-level genomes of two armyworms, Mythimna separata and Mythimna loreyi, provide insights into the biosynthesis and reception of sex pheromones.</title>
        <authorList>
            <person name="Zhao H."/>
        </authorList>
    </citation>
    <scope>NUCLEOTIDE SEQUENCE</scope>
    <source>
        <strain evidence="1">BeijingLab</strain>
        <tissue evidence="1">Pupa</tissue>
    </source>
</reference>
<keyword evidence="2" id="KW-1185">Reference proteome</keyword>